<gene>
    <name evidence="9" type="primary">hemH</name>
    <name evidence="11" type="ordered locus">B488_05800</name>
</gene>
<dbReference type="Pfam" id="PF00762">
    <property type="entry name" value="Ferrochelatase"/>
    <property type="match status" value="1"/>
</dbReference>
<dbReference type="HAMAP" id="MF_00323">
    <property type="entry name" value="Ferrochelatase"/>
    <property type="match status" value="1"/>
</dbReference>
<dbReference type="InterPro" id="IPR033659">
    <property type="entry name" value="Ferrochelatase_N"/>
</dbReference>
<evidence type="ECO:0000313" key="11">
    <source>
        <dbReference type="EMBL" id="AGA64572.1"/>
    </source>
</evidence>
<keyword evidence="4 9" id="KW-0408">Iron</keyword>
<keyword evidence="6 9" id="KW-0456">Lyase</keyword>
<evidence type="ECO:0000256" key="10">
    <source>
        <dbReference type="RuleBase" id="RU000607"/>
    </source>
</evidence>
<evidence type="ECO:0000256" key="1">
    <source>
        <dbReference type="ARBA" id="ARBA00007718"/>
    </source>
</evidence>
<evidence type="ECO:0000256" key="5">
    <source>
        <dbReference type="ARBA" id="ARBA00023133"/>
    </source>
</evidence>
<evidence type="ECO:0000256" key="2">
    <source>
        <dbReference type="ARBA" id="ARBA00022490"/>
    </source>
</evidence>
<dbReference type="CDD" id="cd03411">
    <property type="entry name" value="Ferrochelatase_N"/>
    <property type="match status" value="1"/>
</dbReference>
<dbReference type="UniPathway" id="UPA00252">
    <property type="reaction ID" value="UER00325"/>
</dbReference>
<dbReference type="EC" id="4.98.1.1" evidence="9 10"/>
<dbReference type="GO" id="GO:0006783">
    <property type="term" value="P:heme biosynthetic process"/>
    <property type="evidence" value="ECO:0007669"/>
    <property type="project" value="UniProtKB-UniRule"/>
</dbReference>
<comment type="subcellular location">
    <subcellularLocation>
        <location evidence="9 10">Cytoplasm</location>
    </subcellularLocation>
</comment>
<protein>
    <recommendedName>
        <fullName evidence="9 10">Ferrochelatase</fullName>
        <ecNumber evidence="9 10">4.98.1.1</ecNumber>
    </recommendedName>
    <alternativeName>
        <fullName evidence="9">Heme synthase</fullName>
    </alternativeName>
    <alternativeName>
        <fullName evidence="9">Protoheme ferro-lyase</fullName>
    </alternativeName>
</protein>
<evidence type="ECO:0000256" key="6">
    <source>
        <dbReference type="ARBA" id="ARBA00023239"/>
    </source>
</evidence>
<dbReference type="PANTHER" id="PTHR11108:SF1">
    <property type="entry name" value="FERROCHELATASE, MITOCHONDRIAL"/>
    <property type="match status" value="1"/>
</dbReference>
<dbReference type="HOGENOM" id="CLU_018884_0_0_5"/>
<dbReference type="InterPro" id="IPR019772">
    <property type="entry name" value="Ferrochelatase_AS"/>
</dbReference>
<dbReference type="NCBIfam" id="TIGR00109">
    <property type="entry name" value="hemH"/>
    <property type="match status" value="1"/>
</dbReference>
<evidence type="ECO:0000256" key="3">
    <source>
        <dbReference type="ARBA" id="ARBA00022723"/>
    </source>
</evidence>
<keyword evidence="12" id="KW-1185">Reference proteome</keyword>
<dbReference type="InterPro" id="IPR033644">
    <property type="entry name" value="Ferrochelatase_C"/>
</dbReference>
<keyword evidence="3 9" id="KW-0479">Metal-binding</keyword>
<evidence type="ECO:0000256" key="7">
    <source>
        <dbReference type="ARBA" id="ARBA00023244"/>
    </source>
</evidence>
<evidence type="ECO:0000313" key="12">
    <source>
        <dbReference type="Proteomes" id="UP000010799"/>
    </source>
</evidence>
<proteinExistence type="inferred from homology"/>
<dbReference type="CDD" id="cd00419">
    <property type="entry name" value="Ferrochelatase_C"/>
    <property type="match status" value="1"/>
</dbReference>
<keyword evidence="5 9" id="KW-0350">Heme biosynthesis</keyword>
<comment type="similarity">
    <text evidence="1 9 10">Belongs to the ferrochelatase family.</text>
</comment>
<accession>L0EUE3</accession>
<keyword evidence="2 9" id="KW-0963">Cytoplasm</keyword>
<dbReference type="Proteomes" id="UP000010799">
    <property type="component" value="Chromosome"/>
</dbReference>
<keyword evidence="7 9" id="KW-0627">Porphyrin biosynthesis</keyword>
<dbReference type="GO" id="GO:0004325">
    <property type="term" value="F:ferrochelatase activity"/>
    <property type="evidence" value="ECO:0007669"/>
    <property type="project" value="UniProtKB-UniRule"/>
</dbReference>
<comment type="catalytic activity">
    <reaction evidence="8">
        <text>Fe-coproporphyrin III + 2 H(+) = coproporphyrin III + Fe(2+)</text>
        <dbReference type="Rhea" id="RHEA:49572"/>
        <dbReference type="ChEBI" id="CHEBI:15378"/>
        <dbReference type="ChEBI" id="CHEBI:29033"/>
        <dbReference type="ChEBI" id="CHEBI:68438"/>
        <dbReference type="ChEBI" id="CHEBI:131725"/>
        <dbReference type="EC" id="4.99.1.9"/>
    </reaction>
    <physiologicalReaction direction="right-to-left" evidence="8">
        <dbReference type="Rhea" id="RHEA:49574"/>
    </physiologicalReaction>
</comment>
<feature type="binding site" evidence="9">
    <location>
        <position position="303"/>
    </location>
    <ligand>
        <name>Fe(2+)</name>
        <dbReference type="ChEBI" id="CHEBI:29033"/>
    </ligand>
</feature>
<dbReference type="PROSITE" id="PS00534">
    <property type="entry name" value="FERROCHELATASE"/>
    <property type="match status" value="1"/>
</dbReference>
<dbReference type="PANTHER" id="PTHR11108">
    <property type="entry name" value="FERROCHELATASE"/>
    <property type="match status" value="1"/>
</dbReference>
<organism evidence="11 12">
    <name type="scientific">Liberibacter crescens (strain BT-1)</name>
    <dbReference type="NCBI Taxonomy" id="1215343"/>
    <lineage>
        <taxon>Bacteria</taxon>
        <taxon>Pseudomonadati</taxon>
        <taxon>Pseudomonadota</taxon>
        <taxon>Alphaproteobacteria</taxon>
        <taxon>Hyphomicrobiales</taxon>
        <taxon>Rhizobiaceae</taxon>
        <taxon>Liberibacter</taxon>
    </lineage>
</organism>
<sequence>MLKSETDQFMKSSLSLPTNHPDIKYGKIGVLIVNLGTPDSTKFLSIRRYLQEFLLDRRVVERPRWQWYPILFGIILNLRPQKVSKGYKRIWNIEQNESFLLTHTRNQAFDLGKKLEDHPSLIVEWSMRYGKPSIDEKIESLKNQGCDRILLFPLYPQYAAATTASVQDKAFQKLARMRWQPTIRVVPPYYDDPDYIKALANSVRSHMKKMDWEPEMLIASFHGIPLSYFQKGDPYHCHCQKTGRLLQEALKLSSEYFKITFQSRFGPSEWLTPYTAQTIQQLAKNGLKNLAVITPGFVSDCLETLDEIANESREIFIHNGGKKFTYIPCLNNSISGILLLEKIIRRELMGWI</sequence>
<dbReference type="PATRIC" id="fig|1215343.11.peg.590"/>
<comment type="function">
    <text evidence="9 10">Catalyzes the ferrous insertion into protoporphyrin IX.</text>
</comment>
<dbReference type="KEGG" id="lcc:B488_05800"/>
<dbReference type="GO" id="GO:0005737">
    <property type="term" value="C:cytoplasm"/>
    <property type="evidence" value="ECO:0007669"/>
    <property type="project" value="UniProtKB-SubCell"/>
</dbReference>
<evidence type="ECO:0000256" key="8">
    <source>
        <dbReference type="ARBA" id="ARBA00024536"/>
    </source>
</evidence>
<evidence type="ECO:0000256" key="9">
    <source>
        <dbReference type="HAMAP-Rule" id="MF_00323"/>
    </source>
</evidence>
<comment type="pathway">
    <text evidence="9 10">Porphyrin-containing compound metabolism; protoheme biosynthesis; protoheme from protoporphyrin-IX: step 1/1.</text>
</comment>
<dbReference type="InterPro" id="IPR001015">
    <property type="entry name" value="Ferrochelatase"/>
</dbReference>
<dbReference type="eggNOG" id="COG0276">
    <property type="taxonomic scope" value="Bacteria"/>
</dbReference>
<reference evidence="11 12" key="1">
    <citation type="journal article" date="2012" name="Stand. Genomic Sci.">
        <title>Complete genome sequence of Liberibacter crescens BT-1.</title>
        <authorList>
            <person name="Leonard M.T."/>
            <person name="Fagen J.R."/>
            <person name="Davis-Richardson A.G."/>
            <person name="Davis M.J."/>
            <person name="Triplett E.W."/>
        </authorList>
    </citation>
    <scope>NUCLEOTIDE SEQUENCE [LARGE SCALE GENOMIC DNA]</scope>
    <source>
        <strain evidence="11 12">BT-1</strain>
    </source>
</reference>
<dbReference type="EMBL" id="CP003789">
    <property type="protein sequence ID" value="AGA64572.1"/>
    <property type="molecule type" value="Genomic_DNA"/>
</dbReference>
<name>L0EUE3_LIBCB</name>
<dbReference type="FunFam" id="3.40.50.1400:FF:000002">
    <property type="entry name" value="Ferrochelatase"/>
    <property type="match status" value="1"/>
</dbReference>
<dbReference type="Gene3D" id="3.40.50.1400">
    <property type="match status" value="2"/>
</dbReference>
<evidence type="ECO:0000256" key="4">
    <source>
        <dbReference type="ARBA" id="ARBA00023004"/>
    </source>
</evidence>
<comment type="catalytic activity">
    <reaction evidence="9 10">
        <text>heme b + 2 H(+) = protoporphyrin IX + Fe(2+)</text>
        <dbReference type="Rhea" id="RHEA:22584"/>
        <dbReference type="ChEBI" id="CHEBI:15378"/>
        <dbReference type="ChEBI" id="CHEBI:29033"/>
        <dbReference type="ChEBI" id="CHEBI:57306"/>
        <dbReference type="ChEBI" id="CHEBI:60344"/>
        <dbReference type="EC" id="4.98.1.1"/>
    </reaction>
</comment>
<dbReference type="SUPFAM" id="SSF53800">
    <property type="entry name" value="Chelatase"/>
    <property type="match status" value="1"/>
</dbReference>
<feature type="binding site" evidence="9">
    <location>
        <position position="222"/>
    </location>
    <ligand>
        <name>Fe(2+)</name>
        <dbReference type="ChEBI" id="CHEBI:29033"/>
    </ligand>
</feature>
<dbReference type="AlphaFoldDB" id="L0EUE3"/>
<dbReference type="STRING" id="1215343.B488_05800"/>
<dbReference type="GO" id="GO:0046872">
    <property type="term" value="F:metal ion binding"/>
    <property type="evidence" value="ECO:0007669"/>
    <property type="project" value="UniProtKB-KW"/>
</dbReference>